<dbReference type="RefSeq" id="WP_295370384.1">
    <property type="nucleotide sequence ID" value="NZ_DYUC01000005.1"/>
</dbReference>
<feature type="compositionally biased region" description="Basic and acidic residues" evidence="1">
    <location>
        <begin position="74"/>
        <end position="84"/>
    </location>
</feature>
<reference evidence="3" key="2">
    <citation type="submission" date="2021-09" db="EMBL/GenBank/DDBJ databases">
        <authorList>
            <person name="Gilroy R."/>
        </authorList>
    </citation>
    <scope>NUCLEOTIDE SEQUENCE</scope>
    <source>
        <strain evidence="3">CHK179-5677</strain>
    </source>
</reference>
<comment type="caution">
    <text evidence="3">The sequence shown here is derived from an EMBL/GenBank/DDBJ whole genome shotgun (WGS) entry which is preliminary data.</text>
</comment>
<feature type="transmembrane region" description="Helical" evidence="2">
    <location>
        <begin position="101"/>
        <end position="123"/>
    </location>
</feature>
<accession>A0A921MJW2</accession>
<reference evidence="3" key="1">
    <citation type="journal article" date="2021" name="PeerJ">
        <title>Extensive microbial diversity within the chicken gut microbiome revealed by metagenomics and culture.</title>
        <authorList>
            <person name="Gilroy R."/>
            <person name="Ravi A."/>
            <person name="Getino M."/>
            <person name="Pursley I."/>
            <person name="Horton D.L."/>
            <person name="Alikhan N.F."/>
            <person name="Baker D."/>
            <person name="Gharbi K."/>
            <person name="Hall N."/>
            <person name="Watson M."/>
            <person name="Adriaenssens E.M."/>
            <person name="Foster-Nyarko E."/>
            <person name="Jarju S."/>
            <person name="Secka A."/>
            <person name="Antonio M."/>
            <person name="Oren A."/>
            <person name="Chaudhuri R.R."/>
            <person name="La Ragione R."/>
            <person name="Hildebrand F."/>
            <person name="Pallen M.J."/>
        </authorList>
    </citation>
    <scope>NUCLEOTIDE SEQUENCE</scope>
    <source>
        <strain evidence="3">CHK179-5677</strain>
    </source>
</reference>
<evidence type="ECO:0000256" key="1">
    <source>
        <dbReference type="SAM" id="MobiDB-lite"/>
    </source>
</evidence>
<feature type="region of interest" description="Disordered" evidence="1">
    <location>
        <begin position="63"/>
        <end position="97"/>
    </location>
</feature>
<dbReference type="EMBL" id="DYUC01000005">
    <property type="protein sequence ID" value="HJG85482.1"/>
    <property type="molecule type" value="Genomic_DNA"/>
</dbReference>
<sequence length="126" mass="13660">METIYYNLDARRLTVYGMASGEAAPAPRDMLFLRARPQTPQQEGRVLDFDACRRALTGEEAPFAAPDAVMEGAQEDHSAVEDRSASSGKGNRARRPRRLHLALDAAASLAVMVMAAVVVSQFLGLL</sequence>
<evidence type="ECO:0000313" key="3">
    <source>
        <dbReference type="EMBL" id="HJG85482.1"/>
    </source>
</evidence>
<dbReference type="AlphaFoldDB" id="A0A921MJW2"/>
<evidence type="ECO:0000313" key="4">
    <source>
        <dbReference type="Proteomes" id="UP000760668"/>
    </source>
</evidence>
<gene>
    <name evidence="3" type="ORF">K8V01_00405</name>
</gene>
<proteinExistence type="predicted"/>
<name>A0A921MJW2_9FIRM</name>
<organism evidence="3 4">
    <name type="scientific">Pseudoflavonifractor capillosus</name>
    <dbReference type="NCBI Taxonomy" id="106588"/>
    <lineage>
        <taxon>Bacteria</taxon>
        <taxon>Bacillati</taxon>
        <taxon>Bacillota</taxon>
        <taxon>Clostridia</taxon>
        <taxon>Eubacteriales</taxon>
        <taxon>Oscillospiraceae</taxon>
        <taxon>Pseudoflavonifractor</taxon>
    </lineage>
</organism>
<keyword evidence="2" id="KW-0812">Transmembrane</keyword>
<dbReference type="Proteomes" id="UP000760668">
    <property type="component" value="Unassembled WGS sequence"/>
</dbReference>
<keyword evidence="2" id="KW-1133">Transmembrane helix</keyword>
<protein>
    <submittedName>
        <fullName evidence="3">Uncharacterized protein</fullName>
    </submittedName>
</protein>
<keyword evidence="2" id="KW-0472">Membrane</keyword>
<evidence type="ECO:0000256" key="2">
    <source>
        <dbReference type="SAM" id="Phobius"/>
    </source>
</evidence>